<dbReference type="AlphaFoldDB" id="A0A6N2LTR2"/>
<evidence type="ECO:0000256" key="2">
    <source>
        <dbReference type="ARBA" id="ARBA00023015"/>
    </source>
</evidence>
<dbReference type="Gene3D" id="4.10.280.10">
    <property type="entry name" value="Helix-loop-helix DNA-binding domain"/>
    <property type="match status" value="1"/>
</dbReference>
<dbReference type="PROSITE" id="PS50888">
    <property type="entry name" value="BHLH"/>
    <property type="match status" value="1"/>
</dbReference>
<feature type="domain" description="BHLH" evidence="7">
    <location>
        <begin position="307"/>
        <end position="356"/>
    </location>
</feature>
<proteinExistence type="predicted"/>
<feature type="region of interest" description="Disordered" evidence="5">
    <location>
        <begin position="301"/>
        <end position="321"/>
    </location>
</feature>
<dbReference type="Pfam" id="PF00010">
    <property type="entry name" value="HLH"/>
    <property type="match status" value="1"/>
</dbReference>
<accession>A0A6N2LTR2</accession>
<dbReference type="GO" id="GO:0046983">
    <property type="term" value="F:protein dimerization activity"/>
    <property type="evidence" value="ECO:0007669"/>
    <property type="project" value="InterPro"/>
</dbReference>
<keyword evidence="6" id="KW-0472">Membrane</keyword>
<evidence type="ECO:0000256" key="5">
    <source>
        <dbReference type="SAM" id="MobiDB-lite"/>
    </source>
</evidence>
<comment type="subcellular location">
    <subcellularLocation>
        <location evidence="1">Nucleus</location>
    </subcellularLocation>
</comment>
<dbReference type="PANTHER" id="PTHR37233:SF2">
    <property type="entry name" value="TRANSMEMBRANE PROTEIN"/>
    <property type="match status" value="1"/>
</dbReference>
<evidence type="ECO:0000256" key="4">
    <source>
        <dbReference type="ARBA" id="ARBA00023242"/>
    </source>
</evidence>
<evidence type="ECO:0000313" key="8">
    <source>
        <dbReference type="EMBL" id="VFU43661.1"/>
    </source>
</evidence>
<keyword evidence="3" id="KW-0804">Transcription</keyword>
<evidence type="ECO:0000256" key="3">
    <source>
        <dbReference type="ARBA" id="ARBA00023163"/>
    </source>
</evidence>
<keyword evidence="6" id="KW-0812">Transmembrane</keyword>
<feature type="compositionally biased region" description="Polar residues" evidence="5">
    <location>
        <begin position="59"/>
        <end position="72"/>
    </location>
</feature>
<keyword evidence="4" id="KW-0539">Nucleus</keyword>
<dbReference type="InterPro" id="IPR036638">
    <property type="entry name" value="HLH_DNA-bd_sf"/>
</dbReference>
<dbReference type="PANTHER" id="PTHR37233">
    <property type="entry name" value="TRANSMEMBRANE PROTEIN"/>
    <property type="match status" value="1"/>
</dbReference>
<dbReference type="GO" id="GO:0005634">
    <property type="term" value="C:nucleus"/>
    <property type="evidence" value="ECO:0007669"/>
    <property type="project" value="UniProtKB-SubCell"/>
</dbReference>
<dbReference type="GO" id="GO:0009535">
    <property type="term" value="C:chloroplast thylakoid membrane"/>
    <property type="evidence" value="ECO:0007669"/>
    <property type="project" value="TreeGrafter"/>
</dbReference>
<gene>
    <name evidence="8" type="ORF">SVIM_LOCUS266362</name>
</gene>
<feature type="compositionally biased region" description="Polar residues" evidence="5">
    <location>
        <begin position="33"/>
        <end position="46"/>
    </location>
</feature>
<feature type="region of interest" description="Disordered" evidence="5">
    <location>
        <begin position="29"/>
        <end position="141"/>
    </location>
</feature>
<feature type="transmembrane region" description="Helical" evidence="6">
    <location>
        <begin position="159"/>
        <end position="181"/>
    </location>
</feature>
<dbReference type="SMART" id="SM00353">
    <property type="entry name" value="HLH"/>
    <property type="match status" value="1"/>
</dbReference>
<keyword evidence="6" id="KW-1133">Transmembrane helix</keyword>
<keyword evidence="2" id="KW-0805">Transcription regulation</keyword>
<dbReference type="EMBL" id="CAADRP010001596">
    <property type="protein sequence ID" value="VFU43661.1"/>
    <property type="molecule type" value="Genomic_DNA"/>
</dbReference>
<name>A0A6N2LTR2_SALVM</name>
<evidence type="ECO:0000256" key="1">
    <source>
        <dbReference type="ARBA" id="ARBA00004123"/>
    </source>
</evidence>
<organism evidence="8">
    <name type="scientific">Salix viminalis</name>
    <name type="common">Common osier</name>
    <name type="synonym">Basket willow</name>
    <dbReference type="NCBI Taxonomy" id="40686"/>
    <lineage>
        <taxon>Eukaryota</taxon>
        <taxon>Viridiplantae</taxon>
        <taxon>Streptophyta</taxon>
        <taxon>Embryophyta</taxon>
        <taxon>Tracheophyta</taxon>
        <taxon>Spermatophyta</taxon>
        <taxon>Magnoliopsida</taxon>
        <taxon>eudicotyledons</taxon>
        <taxon>Gunneridae</taxon>
        <taxon>Pentapetalae</taxon>
        <taxon>rosids</taxon>
        <taxon>fabids</taxon>
        <taxon>Malpighiales</taxon>
        <taxon>Salicaceae</taxon>
        <taxon>Saliceae</taxon>
        <taxon>Salix</taxon>
    </lineage>
</organism>
<evidence type="ECO:0000259" key="7">
    <source>
        <dbReference type="PROSITE" id="PS50888"/>
    </source>
</evidence>
<feature type="compositionally biased region" description="Basic and acidic residues" evidence="5">
    <location>
        <begin position="98"/>
        <end position="124"/>
    </location>
</feature>
<protein>
    <recommendedName>
        <fullName evidence="7">BHLH domain-containing protein</fullName>
    </recommendedName>
</protein>
<dbReference type="InterPro" id="IPR011598">
    <property type="entry name" value="bHLH_dom"/>
</dbReference>
<dbReference type="SUPFAM" id="SSF47459">
    <property type="entry name" value="HLH, helix-loop-helix DNA-binding domain"/>
    <property type="match status" value="1"/>
</dbReference>
<dbReference type="CDD" id="cd11455">
    <property type="entry name" value="bHLH_AtAIG1_like"/>
    <property type="match status" value="1"/>
</dbReference>
<dbReference type="CDD" id="cd04873">
    <property type="entry name" value="ACT_UUR-ACR-like"/>
    <property type="match status" value="1"/>
</dbReference>
<reference evidence="8" key="1">
    <citation type="submission" date="2019-03" db="EMBL/GenBank/DDBJ databases">
        <authorList>
            <person name="Mank J."/>
            <person name="Almeida P."/>
        </authorList>
    </citation>
    <scope>NUCLEOTIDE SEQUENCE</scope>
    <source>
        <strain evidence="8">78183</strain>
    </source>
</reference>
<sequence>MEEEEGHSVSAVDNDRLVTDAIIKGHGGAESSIFDNQLPAMNSSIEDSPVGNNVGEESGPQTSGASNSSTISADMKSRPKRSPLTARERLKAARVIRRRTESKTSKSEMGRKVLDALRESDKGKKNSGLPEAPENLFDDSKRGMPKEGWTFQFPGGSELFFIVVSFVLISTIMFATTYIVWKVGAIHFDDLVRLLKQSYSEKGENEENSARIQYLYNEWRIKRRKTRSLNFTRKFPFFCLDMEDHYSPCWPAAPSEANWVQTGDAVYDESFLVPCPSHASASANFQVNGFPSWPIPIQEASENRAASGSKSHSQAEKRRRDRINEQLGILRKLIPKSEKMDKAALLGSAIDHVKDLKQKATEISKTFTIPTEVDEVTVDCDVSQATNPSSTNKDKDSTFIRASVCCDDRPELFSELIRVLKGLRLTIVRADIASVGGRVKSILVLCNKCSKEGGVSISTIKQSLNLVLSRIASSSVPSNYRIRSKRQRFFLPSHLSQQYT</sequence>
<evidence type="ECO:0000256" key="6">
    <source>
        <dbReference type="SAM" id="Phobius"/>
    </source>
</evidence>